<dbReference type="GeneTree" id="ENSGT00940000154102"/>
<name>A0A8C2TCE5_COTJA</name>
<comment type="subcellular location">
    <subcellularLocation>
        <location evidence="1">Cytoplasm</location>
    </subcellularLocation>
</comment>
<dbReference type="GO" id="GO:0045087">
    <property type="term" value="P:innate immune response"/>
    <property type="evidence" value="ECO:0007669"/>
    <property type="project" value="Ensembl"/>
</dbReference>
<dbReference type="GO" id="GO:0016604">
    <property type="term" value="C:nuclear body"/>
    <property type="evidence" value="ECO:0007669"/>
    <property type="project" value="Ensembl"/>
</dbReference>
<dbReference type="OrthoDB" id="10063592at2759"/>
<dbReference type="Ensembl" id="ENSCJPT00005015426.1">
    <property type="protein sequence ID" value="ENSCJPP00005010415.1"/>
    <property type="gene ID" value="ENSCJPG00005009068.1"/>
</dbReference>
<feature type="domain" description="Cytohesin Ubiquitin Protein Inducing" evidence="5">
    <location>
        <begin position="107"/>
        <end position="232"/>
    </location>
</feature>
<reference evidence="6" key="3">
    <citation type="submission" date="2025-09" db="UniProtKB">
        <authorList>
            <consortium name="Ensembl"/>
        </authorList>
    </citation>
    <scope>IDENTIFICATION</scope>
</reference>
<keyword evidence="7" id="KW-1185">Reference proteome</keyword>
<dbReference type="GO" id="GO:0043123">
    <property type="term" value="P:positive regulation of canonical NF-kappaB signal transduction"/>
    <property type="evidence" value="ECO:0007669"/>
    <property type="project" value="Ensembl"/>
</dbReference>
<evidence type="ECO:0000256" key="3">
    <source>
        <dbReference type="ARBA" id="ARBA00023054"/>
    </source>
</evidence>
<evidence type="ECO:0000256" key="2">
    <source>
        <dbReference type="ARBA" id="ARBA00022490"/>
    </source>
</evidence>
<sequence>MADPIPPIGPQGMGMPGMGDTVTFPTPTPGKRLWPRQERNKNWERQAAKPAPHPHHLCPWDGAQPGSLGRQARVCTPLFIVGPTRRQSKHKANTASPCFLQVPSMEGREEAGDSDSGIMLHSGPSSPTAPLMELAQRVRRQQQALELCVQELRRLCLREAELTGTLPQEFPLKAGEKPPKVRRRIGAAFKLDESLVLRGADPLGALERDLALQMQIARAAHRLCREENISKQLRRRRKTAALKEEQKLKELEDTLLAERRALSAGGTGGAQELSASDESSLSDAALLEEEEAQPMGAGTPQRLPSPCPWPRLAPEEQSEGQGCPSAPPGPWRETSLDGPYGKAKNISAEPGDGETRGSRCCSTSPPSVPAVPISPDCRAGDVAPYRFIPVRSAVLCRQMGSSAPSTPEPAMRRGQCQSLRVDTRWEQAEMRGRSAAPRRRPTYYTVTVPTSCPPAPSPTPRSGSDDSISDVSSASHTTSPGSSSPDVSFPRPPAPPHCTEPTFYPRGAPRLLPPPAPPMFLYEQDLAPLRYQRLVPSHSRIVRTPSLKDYVPGGSRGLSKAAVTEELKSWHQRARLRGARPHSLDRQGAFRGHRCGTPQDGPPLRGAPPRAQAAPIRILRRSPPGVPVQVYVPENGEIITQV</sequence>
<dbReference type="AlphaFoldDB" id="A0A8C2TCE5"/>
<dbReference type="Proteomes" id="UP000694412">
    <property type="component" value="Chromosome 26"/>
</dbReference>
<dbReference type="GeneID" id="107324763"/>
<dbReference type="GO" id="GO:0032495">
    <property type="term" value="P:response to muramyl dipeptide"/>
    <property type="evidence" value="ECO:0007669"/>
    <property type="project" value="Ensembl"/>
</dbReference>
<evidence type="ECO:0000259" key="5">
    <source>
        <dbReference type="Pfam" id="PF11819"/>
    </source>
</evidence>
<dbReference type="GO" id="GO:0032731">
    <property type="term" value="P:positive regulation of interleukin-1 beta production"/>
    <property type="evidence" value="ECO:0007669"/>
    <property type="project" value="Ensembl"/>
</dbReference>
<gene>
    <name evidence="6" type="primary">INAVA</name>
</gene>
<dbReference type="GO" id="GO:0032874">
    <property type="term" value="P:positive regulation of stress-activated MAPK cascade"/>
    <property type="evidence" value="ECO:0007669"/>
    <property type="project" value="Ensembl"/>
</dbReference>
<dbReference type="GO" id="GO:0070431">
    <property type="term" value="P:nucleotide-binding oligomerization domain containing 2 signaling pathway"/>
    <property type="evidence" value="ECO:0007669"/>
    <property type="project" value="Ensembl"/>
</dbReference>
<dbReference type="GO" id="GO:0032494">
    <property type="term" value="P:response to peptidoglycan"/>
    <property type="evidence" value="ECO:0007669"/>
    <property type="project" value="Ensembl"/>
</dbReference>
<evidence type="ECO:0000313" key="6">
    <source>
        <dbReference type="Ensembl" id="ENSCJPP00005010415.1"/>
    </source>
</evidence>
<dbReference type="CTD" id="55765"/>
<evidence type="ECO:0000256" key="1">
    <source>
        <dbReference type="ARBA" id="ARBA00004496"/>
    </source>
</evidence>
<dbReference type="InterPro" id="IPR021774">
    <property type="entry name" value="CUPID"/>
</dbReference>
<accession>A0A8C2TCE5</accession>
<dbReference type="GO" id="GO:0005737">
    <property type="term" value="C:cytoplasm"/>
    <property type="evidence" value="ECO:0007669"/>
    <property type="project" value="UniProtKB-SubCell"/>
</dbReference>
<dbReference type="InterPro" id="IPR043447">
    <property type="entry name" value="CCDC120/INAVA"/>
</dbReference>
<dbReference type="GO" id="GO:0002720">
    <property type="term" value="P:positive regulation of cytokine production involved in immune response"/>
    <property type="evidence" value="ECO:0007669"/>
    <property type="project" value="Ensembl"/>
</dbReference>
<evidence type="ECO:0000313" key="7">
    <source>
        <dbReference type="Proteomes" id="UP000694412"/>
    </source>
</evidence>
<reference evidence="6" key="1">
    <citation type="submission" date="2015-11" db="EMBL/GenBank/DDBJ databases">
        <authorList>
            <consortium name="International Coturnix japonica Genome Analysis Consortium"/>
            <person name="Warren W."/>
            <person name="Burt D.W."/>
            <person name="Antin P.B."/>
            <person name="Lanford R."/>
            <person name="Gros J."/>
            <person name="Wilson R.K."/>
        </authorList>
    </citation>
    <scope>NUCLEOTIDE SEQUENCE [LARGE SCALE GENOMIC DNA]</scope>
</reference>
<dbReference type="PANTHER" id="PTHR16093:SF4">
    <property type="entry name" value="INNATE IMMUNITY ACTIVATOR PROTEIN"/>
    <property type="match status" value="1"/>
</dbReference>
<dbReference type="GO" id="GO:1903409">
    <property type="term" value="P:reactive oxygen species biosynthetic process"/>
    <property type="evidence" value="ECO:0007669"/>
    <property type="project" value="Ensembl"/>
</dbReference>
<proteinExistence type="predicted"/>
<dbReference type="GO" id="GO:0031398">
    <property type="term" value="P:positive regulation of protein ubiquitination"/>
    <property type="evidence" value="ECO:0007669"/>
    <property type="project" value="Ensembl"/>
</dbReference>
<feature type="region of interest" description="Disordered" evidence="4">
    <location>
        <begin position="291"/>
        <end position="368"/>
    </location>
</feature>
<dbReference type="PANTHER" id="PTHR16093">
    <property type="entry name" value="COILED-COIL DOMAIN-CONTAINING PROTEIN 120 FAMILY MEMBER"/>
    <property type="match status" value="1"/>
</dbReference>
<dbReference type="GO" id="GO:0032755">
    <property type="term" value="P:positive regulation of interleukin-6 production"/>
    <property type="evidence" value="ECO:0007669"/>
    <property type="project" value="Ensembl"/>
</dbReference>
<protein>
    <submittedName>
        <fullName evidence="6">Innate immunity activator</fullName>
    </submittedName>
</protein>
<organism evidence="6 7">
    <name type="scientific">Coturnix japonica</name>
    <name type="common">Japanese quail</name>
    <name type="synonym">Coturnix coturnix japonica</name>
    <dbReference type="NCBI Taxonomy" id="93934"/>
    <lineage>
        <taxon>Eukaryota</taxon>
        <taxon>Metazoa</taxon>
        <taxon>Chordata</taxon>
        <taxon>Craniata</taxon>
        <taxon>Vertebrata</taxon>
        <taxon>Euteleostomi</taxon>
        <taxon>Archelosauria</taxon>
        <taxon>Archosauria</taxon>
        <taxon>Dinosauria</taxon>
        <taxon>Saurischia</taxon>
        <taxon>Theropoda</taxon>
        <taxon>Coelurosauria</taxon>
        <taxon>Aves</taxon>
        <taxon>Neognathae</taxon>
        <taxon>Galloanserae</taxon>
        <taxon>Galliformes</taxon>
        <taxon>Phasianidae</taxon>
        <taxon>Perdicinae</taxon>
        <taxon>Coturnix</taxon>
    </lineage>
</organism>
<dbReference type="KEGG" id="cjo:107324763"/>
<feature type="region of interest" description="Disordered" evidence="4">
    <location>
        <begin position="1"/>
        <end position="35"/>
    </location>
</feature>
<evidence type="ECO:0000256" key="4">
    <source>
        <dbReference type="SAM" id="MobiDB-lite"/>
    </source>
</evidence>
<feature type="region of interest" description="Disordered" evidence="4">
    <location>
        <begin position="427"/>
        <end position="510"/>
    </location>
</feature>
<feature type="compositionally biased region" description="Low complexity" evidence="4">
    <location>
        <begin position="460"/>
        <end position="485"/>
    </location>
</feature>
<keyword evidence="2" id="KW-0963">Cytoplasm</keyword>
<keyword evidence="3" id="KW-0175">Coiled coil</keyword>
<feature type="region of interest" description="Disordered" evidence="4">
    <location>
        <begin position="577"/>
        <end position="609"/>
    </location>
</feature>
<dbReference type="GO" id="GO:0034334">
    <property type="term" value="P:adherens junction maintenance"/>
    <property type="evidence" value="ECO:0007669"/>
    <property type="project" value="Ensembl"/>
</dbReference>
<reference evidence="6" key="2">
    <citation type="submission" date="2025-08" db="UniProtKB">
        <authorList>
            <consortium name="Ensembl"/>
        </authorList>
    </citation>
    <scope>IDENTIFICATION</scope>
</reference>
<dbReference type="GO" id="GO:0032733">
    <property type="term" value="P:positive regulation of interleukin-10 production"/>
    <property type="evidence" value="ECO:0007669"/>
    <property type="project" value="Ensembl"/>
</dbReference>
<dbReference type="Pfam" id="PF11819">
    <property type="entry name" value="CUPID"/>
    <property type="match status" value="1"/>
</dbReference>